<name>A0A8S9R716_BRACR</name>
<feature type="non-terminal residue" evidence="2">
    <location>
        <position position="113"/>
    </location>
</feature>
<feature type="transmembrane region" description="Helical" evidence="1">
    <location>
        <begin position="12"/>
        <end position="30"/>
    </location>
</feature>
<organism evidence="2 3">
    <name type="scientific">Brassica cretica</name>
    <name type="common">Mustard</name>
    <dbReference type="NCBI Taxonomy" id="69181"/>
    <lineage>
        <taxon>Eukaryota</taxon>
        <taxon>Viridiplantae</taxon>
        <taxon>Streptophyta</taxon>
        <taxon>Embryophyta</taxon>
        <taxon>Tracheophyta</taxon>
        <taxon>Spermatophyta</taxon>
        <taxon>Magnoliopsida</taxon>
        <taxon>eudicotyledons</taxon>
        <taxon>Gunneridae</taxon>
        <taxon>Pentapetalae</taxon>
        <taxon>rosids</taxon>
        <taxon>malvids</taxon>
        <taxon>Brassicales</taxon>
        <taxon>Brassicaceae</taxon>
        <taxon>Brassiceae</taxon>
        <taxon>Brassica</taxon>
    </lineage>
</organism>
<keyword evidence="1" id="KW-1133">Transmembrane helix</keyword>
<feature type="non-terminal residue" evidence="2">
    <location>
        <position position="1"/>
    </location>
</feature>
<keyword evidence="1" id="KW-0812">Transmembrane</keyword>
<evidence type="ECO:0000256" key="1">
    <source>
        <dbReference type="SAM" id="Phobius"/>
    </source>
</evidence>
<keyword evidence="1" id="KW-0472">Membrane</keyword>
<evidence type="ECO:0000313" key="3">
    <source>
        <dbReference type="Proteomes" id="UP000712600"/>
    </source>
</evidence>
<sequence>LFILFVDTTANLLTSGPYALVFAYFVPFYLDIPVSKRFNVFGAHLSDKSFIYLVGVQLLLSSWKRSMLPGICGIIADPWVHGFTLFPNVFAITEQPFSSTKKDITQPRSPSSG</sequence>
<reference evidence="2" key="1">
    <citation type="submission" date="2019-12" db="EMBL/GenBank/DDBJ databases">
        <title>Genome sequencing and annotation of Brassica cretica.</title>
        <authorList>
            <person name="Studholme D.J."/>
            <person name="Sarris P."/>
        </authorList>
    </citation>
    <scope>NUCLEOTIDE SEQUENCE</scope>
    <source>
        <strain evidence="2">PFS-109/04</strain>
        <tissue evidence="2">Leaf</tissue>
    </source>
</reference>
<proteinExistence type="predicted"/>
<dbReference type="Proteomes" id="UP000712600">
    <property type="component" value="Unassembled WGS sequence"/>
</dbReference>
<dbReference type="AlphaFoldDB" id="A0A8S9R716"/>
<evidence type="ECO:0000313" key="2">
    <source>
        <dbReference type="EMBL" id="KAF3558955.1"/>
    </source>
</evidence>
<dbReference type="EMBL" id="QGKX02000996">
    <property type="protein sequence ID" value="KAF3558955.1"/>
    <property type="molecule type" value="Genomic_DNA"/>
</dbReference>
<gene>
    <name evidence="2" type="ORF">F2Q69_00010473</name>
</gene>
<comment type="caution">
    <text evidence="2">The sequence shown here is derived from an EMBL/GenBank/DDBJ whole genome shotgun (WGS) entry which is preliminary data.</text>
</comment>
<protein>
    <submittedName>
        <fullName evidence="2">Uncharacterized protein</fullName>
    </submittedName>
</protein>
<accession>A0A8S9R716</accession>